<accession>A0A0N4W7C4</accession>
<gene>
    <name evidence="1" type="ORF">HPLM_LOCUS6012</name>
</gene>
<reference evidence="3" key="1">
    <citation type="submission" date="2017-02" db="UniProtKB">
        <authorList>
            <consortium name="WormBaseParasite"/>
        </authorList>
    </citation>
    <scope>IDENTIFICATION</scope>
</reference>
<name>A0A0N4W7C4_HAEPC</name>
<dbReference type="WBParaSite" id="HPLM_0000602001-mRNA-1">
    <property type="protein sequence ID" value="HPLM_0000602001-mRNA-1"/>
    <property type="gene ID" value="HPLM_0000602001"/>
</dbReference>
<dbReference type="EMBL" id="UZAF01016424">
    <property type="protein sequence ID" value="VDO27713.1"/>
    <property type="molecule type" value="Genomic_DNA"/>
</dbReference>
<sequence>MPLHQRLPTPLMSRYLCADRSTRCRLRRIPTPCTDMERPLCIGRSVIAVVTQV</sequence>
<reference evidence="1 2" key="2">
    <citation type="submission" date="2018-11" db="EMBL/GenBank/DDBJ databases">
        <authorList>
            <consortium name="Pathogen Informatics"/>
        </authorList>
    </citation>
    <scope>NUCLEOTIDE SEQUENCE [LARGE SCALE GENOMIC DNA]</scope>
    <source>
        <strain evidence="1 2">MHpl1</strain>
    </source>
</reference>
<keyword evidence="2" id="KW-1185">Reference proteome</keyword>
<protein>
    <submittedName>
        <fullName evidence="1 3">Uncharacterized protein</fullName>
    </submittedName>
</protein>
<evidence type="ECO:0000313" key="3">
    <source>
        <dbReference type="WBParaSite" id="HPLM_0000602001-mRNA-1"/>
    </source>
</evidence>
<organism evidence="3">
    <name type="scientific">Haemonchus placei</name>
    <name type="common">Barber's pole worm</name>
    <dbReference type="NCBI Taxonomy" id="6290"/>
    <lineage>
        <taxon>Eukaryota</taxon>
        <taxon>Metazoa</taxon>
        <taxon>Ecdysozoa</taxon>
        <taxon>Nematoda</taxon>
        <taxon>Chromadorea</taxon>
        <taxon>Rhabditida</taxon>
        <taxon>Rhabditina</taxon>
        <taxon>Rhabditomorpha</taxon>
        <taxon>Strongyloidea</taxon>
        <taxon>Trichostrongylidae</taxon>
        <taxon>Haemonchus</taxon>
    </lineage>
</organism>
<proteinExistence type="predicted"/>
<evidence type="ECO:0000313" key="1">
    <source>
        <dbReference type="EMBL" id="VDO27713.1"/>
    </source>
</evidence>
<dbReference type="Proteomes" id="UP000268014">
    <property type="component" value="Unassembled WGS sequence"/>
</dbReference>
<dbReference type="AlphaFoldDB" id="A0A0N4W7C4"/>
<evidence type="ECO:0000313" key="2">
    <source>
        <dbReference type="Proteomes" id="UP000268014"/>
    </source>
</evidence>